<comment type="similarity">
    <text evidence="1">Belongs to the MecA family.</text>
</comment>
<dbReference type="InterPro" id="IPR008681">
    <property type="entry name" value="Neg-reg_MecA"/>
</dbReference>
<dbReference type="Pfam" id="PF05389">
    <property type="entry name" value="MecA"/>
    <property type="match status" value="1"/>
</dbReference>
<evidence type="ECO:0000256" key="1">
    <source>
        <dbReference type="ARBA" id="ARBA00005397"/>
    </source>
</evidence>
<comment type="caution">
    <text evidence="2">The sequence shown here is derived from an EMBL/GenBank/DDBJ whole genome shotgun (WGS) entry which is preliminary data.</text>
</comment>
<dbReference type="AlphaFoldDB" id="A0AAE3L377"/>
<dbReference type="InterPro" id="IPR038471">
    <property type="entry name" value="MecA_C_sf"/>
</dbReference>
<dbReference type="PANTHER" id="PTHR39161">
    <property type="entry name" value="ADAPTER PROTEIN MECA"/>
    <property type="match status" value="1"/>
</dbReference>
<dbReference type="Gene3D" id="3.30.70.1950">
    <property type="match status" value="1"/>
</dbReference>
<evidence type="ECO:0000313" key="3">
    <source>
        <dbReference type="Proteomes" id="UP001205748"/>
    </source>
</evidence>
<keyword evidence="3" id="KW-1185">Reference proteome</keyword>
<accession>A0AAE3L377</accession>
<dbReference type="RefSeq" id="WP_257529206.1">
    <property type="nucleotide sequence ID" value="NZ_JANKAS010000001.1"/>
</dbReference>
<sequence length="208" mass="24351">MRVERIHDNKISVFLSMVDLKERNIKMSDLSPENSVIQELFLDILEEAYIQQGFEVEGYQLFVEAKPLPNYGFHISITKFEDGEELEGDYSSGYFINEIGDFYSHSIDHEMKSELVYSFTSIDSIQPCMKVLNKYSFAETNLFQLEDKYVLSLWDLDFDQDILSIVHAYLLEHGEKEYFSIAYLKEHGKPIIENNALENLNKYYKAGY</sequence>
<evidence type="ECO:0000313" key="2">
    <source>
        <dbReference type="EMBL" id="MCR1897783.1"/>
    </source>
</evidence>
<protein>
    <submittedName>
        <fullName evidence="2">Adaptor protein MecA</fullName>
    </submittedName>
</protein>
<dbReference type="PANTHER" id="PTHR39161:SF1">
    <property type="entry name" value="ADAPTER PROTEIN MECA 1"/>
    <property type="match status" value="1"/>
</dbReference>
<gene>
    <name evidence="2" type="ORF">NSA47_02115</name>
</gene>
<organism evidence="2 3">
    <name type="scientific">Irregularibacter muris</name>
    <dbReference type="NCBI Taxonomy" id="1796619"/>
    <lineage>
        <taxon>Bacteria</taxon>
        <taxon>Bacillati</taxon>
        <taxon>Bacillota</taxon>
        <taxon>Clostridia</taxon>
        <taxon>Eubacteriales</taxon>
        <taxon>Eubacteriaceae</taxon>
        <taxon>Irregularibacter</taxon>
    </lineage>
</organism>
<reference evidence="2" key="1">
    <citation type="submission" date="2022-07" db="EMBL/GenBank/DDBJ databases">
        <title>Enhanced cultured diversity of the mouse gut microbiota enables custom-made synthetic communities.</title>
        <authorList>
            <person name="Afrizal A."/>
        </authorList>
    </citation>
    <scope>NUCLEOTIDE SEQUENCE</scope>
    <source>
        <strain evidence="2">DSM 28593</strain>
    </source>
</reference>
<dbReference type="Proteomes" id="UP001205748">
    <property type="component" value="Unassembled WGS sequence"/>
</dbReference>
<dbReference type="EMBL" id="JANKAS010000001">
    <property type="protein sequence ID" value="MCR1897783.1"/>
    <property type="molecule type" value="Genomic_DNA"/>
</dbReference>
<name>A0AAE3L377_9FIRM</name>
<proteinExistence type="inferred from homology"/>